<dbReference type="InterPro" id="IPR004358">
    <property type="entry name" value="Sig_transdc_His_kin-like_C"/>
</dbReference>
<dbReference type="PANTHER" id="PTHR43547:SF2">
    <property type="entry name" value="HYBRID SIGNAL TRANSDUCTION HISTIDINE KINASE C"/>
    <property type="match status" value="1"/>
</dbReference>
<dbReference type="PROSITE" id="PS50109">
    <property type="entry name" value="HIS_KIN"/>
    <property type="match status" value="1"/>
</dbReference>
<dbReference type="SUPFAM" id="SSF50998">
    <property type="entry name" value="Quinoprotein alcohol dehydrogenase-like"/>
    <property type="match status" value="1"/>
</dbReference>
<evidence type="ECO:0000256" key="7">
    <source>
        <dbReference type="PROSITE-ProRule" id="PRU00169"/>
    </source>
</evidence>
<feature type="modified residue" description="4-aspartylphosphate" evidence="7">
    <location>
        <position position="1148"/>
    </location>
</feature>
<reference evidence="13 14" key="1">
    <citation type="submission" date="2024-03" db="EMBL/GenBank/DDBJ databases">
        <title>Mouse gut bacterial collection (mGBC) of GemPharmatech.</title>
        <authorList>
            <person name="He Y."/>
            <person name="Dong L."/>
            <person name="Wu D."/>
            <person name="Gao X."/>
            <person name="Lin Z."/>
        </authorList>
    </citation>
    <scope>NUCLEOTIDE SEQUENCE [LARGE SCALE GENOMIC DNA]</scope>
    <source>
        <strain evidence="13 14">54-13</strain>
    </source>
</reference>
<evidence type="ECO:0000313" key="13">
    <source>
        <dbReference type="EMBL" id="MEY8244923.1"/>
    </source>
</evidence>
<dbReference type="Gene3D" id="3.30.565.10">
    <property type="entry name" value="Histidine kinase-like ATPase, C-terminal domain"/>
    <property type="match status" value="1"/>
</dbReference>
<keyword evidence="3 7" id="KW-0597">Phosphoprotein</keyword>
<dbReference type="SUPFAM" id="SSF63829">
    <property type="entry name" value="Calcium-dependent phosphotriesterase"/>
    <property type="match status" value="1"/>
</dbReference>
<keyword evidence="14" id="KW-1185">Reference proteome</keyword>
<dbReference type="Pfam" id="PF07495">
    <property type="entry name" value="Y_Y_Y"/>
    <property type="match status" value="1"/>
</dbReference>
<dbReference type="PRINTS" id="PR00344">
    <property type="entry name" value="BCTRLSENSOR"/>
</dbReference>
<gene>
    <name evidence="13" type="ORF">AAK873_04715</name>
</gene>
<dbReference type="InterPro" id="IPR005467">
    <property type="entry name" value="His_kinase_dom"/>
</dbReference>
<evidence type="ECO:0000256" key="6">
    <source>
        <dbReference type="ARBA" id="ARBA00023163"/>
    </source>
</evidence>
<evidence type="ECO:0000256" key="2">
    <source>
        <dbReference type="ARBA" id="ARBA00012438"/>
    </source>
</evidence>
<dbReference type="InterPro" id="IPR018062">
    <property type="entry name" value="HTH_AraC-typ_CS"/>
</dbReference>
<dbReference type="InterPro" id="IPR015943">
    <property type="entry name" value="WD40/YVTN_repeat-like_dom_sf"/>
</dbReference>
<dbReference type="PROSITE" id="PS01124">
    <property type="entry name" value="HTH_ARAC_FAMILY_2"/>
    <property type="match status" value="1"/>
</dbReference>
<organism evidence="13 14">
    <name type="scientific">Heminiphilus faecis</name>
    <dbReference type="NCBI Taxonomy" id="2601703"/>
    <lineage>
        <taxon>Bacteria</taxon>
        <taxon>Pseudomonadati</taxon>
        <taxon>Bacteroidota</taxon>
        <taxon>Bacteroidia</taxon>
        <taxon>Bacteroidales</taxon>
        <taxon>Muribaculaceae</taxon>
        <taxon>Heminiphilus</taxon>
    </lineage>
</organism>
<dbReference type="CDD" id="cd00082">
    <property type="entry name" value="HisKA"/>
    <property type="match status" value="1"/>
</dbReference>
<evidence type="ECO:0000259" key="11">
    <source>
        <dbReference type="PROSITE" id="PS50109"/>
    </source>
</evidence>
<evidence type="ECO:0000256" key="4">
    <source>
        <dbReference type="ARBA" id="ARBA00023015"/>
    </source>
</evidence>
<feature type="compositionally biased region" description="Basic and acidic residues" evidence="8">
    <location>
        <begin position="1067"/>
        <end position="1078"/>
    </location>
</feature>
<dbReference type="InterPro" id="IPR001789">
    <property type="entry name" value="Sig_transdc_resp-reg_receiver"/>
</dbReference>
<comment type="catalytic activity">
    <reaction evidence="1">
        <text>ATP + protein L-histidine = ADP + protein N-phospho-L-histidine.</text>
        <dbReference type="EC" id="2.7.13.3"/>
    </reaction>
</comment>
<dbReference type="SUPFAM" id="SSF46689">
    <property type="entry name" value="Homeodomain-like"/>
    <property type="match status" value="1"/>
</dbReference>
<dbReference type="InterPro" id="IPR036097">
    <property type="entry name" value="HisK_dim/P_sf"/>
</dbReference>
<evidence type="ECO:0000256" key="3">
    <source>
        <dbReference type="ARBA" id="ARBA00022553"/>
    </source>
</evidence>
<dbReference type="SUPFAM" id="SSF55874">
    <property type="entry name" value="ATPase domain of HSP90 chaperone/DNA topoisomerase II/histidine kinase"/>
    <property type="match status" value="1"/>
</dbReference>
<dbReference type="Pfam" id="PF02518">
    <property type="entry name" value="HATPase_c"/>
    <property type="match status" value="1"/>
</dbReference>
<keyword evidence="5" id="KW-0238">DNA-binding</keyword>
<dbReference type="SUPFAM" id="SSF52172">
    <property type="entry name" value="CheY-like"/>
    <property type="match status" value="1"/>
</dbReference>
<dbReference type="SMART" id="SM00448">
    <property type="entry name" value="REC"/>
    <property type="match status" value="1"/>
</dbReference>
<dbReference type="Gene3D" id="2.60.40.10">
    <property type="entry name" value="Immunoglobulins"/>
    <property type="match status" value="1"/>
</dbReference>
<dbReference type="Proteomes" id="UP001565200">
    <property type="component" value="Unassembled WGS sequence"/>
</dbReference>
<dbReference type="Gene3D" id="3.40.50.2300">
    <property type="match status" value="1"/>
</dbReference>
<evidence type="ECO:0000259" key="10">
    <source>
        <dbReference type="PROSITE" id="PS01124"/>
    </source>
</evidence>
<dbReference type="InterPro" id="IPR011047">
    <property type="entry name" value="Quinoprotein_ADH-like_sf"/>
</dbReference>
<dbReference type="Pfam" id="PF07494">
    <property type="entry name" value="Reg_prop"/>
    <property type="match status" value="4"/>
</dbReference>
<dbReference type="SUPFAM" id="SSF47384">
    <property type="entry name" value="Homodimeric domain of signal transducing histidine kinase"/>
    <property type="match status" value="1"/>
</dbReference>
<dbReference type="InterPro" id="IPR011110">
    <property type="entry name" value="Reg_prop"/>
</dbReference>
<keyword evidence="6" id="KW-0804">Transcription</keyword>
<proteinExistence type="predicted"/>
<dbReference type="InterPro" id="IPR013783">
    <property type="entry name" value="Ig-like_fold"/>
</dbReference>
<keyword evidence="4" id="KW-0805">Transcription regulation</keyword>
<dbReference type="SMART" id="SM00387">
    <property type="entry name" value="HATPase_c"/>
    <property type="match status" value="1"/>
</dbReference>
<name>A0ABV4CU59_9BACT</name>
<feature type="domain" description="Response regulatory" evidence="12">
    <location>
        <begin position="1100"/>
        <end position="1215"/>
    </location>
</feature>
<dbReference type="EC" id="2.7.13.3" evidence="2"/>
<dbReference type="InterPro" id="IPR009057">
    <property type="entry name" value="Homeodomain-like_sf"/>
</dbReference>
<accession>A0ABV4CU59</accession>
<dbReference type="InterPro" id="IPR018060">
    <property type="entry name" value="HTH_AraC"/>
</dbReference>
<sequence length="1358" mass="152485">MQKQVYFYKSLLTAICLYMAWATAEAYTGTIKHLDVKDGLSNNLVRAIAQDGDGYIWIGTEVGLNRFDGHSFRTYNIRNSPLRSNAVTSLLYDDADNKLYIGTRRAVEVLDLTEMKFERIEAIDTLKINLNINAICASGNDGIWIAARYGTLMYYDKRRGDVKIYDDKTLPGLPINFAALLDDGKGKLYIGHLWEGMSVLDKNTGELVRYVADSSRDTSIADNGVLSIVKDRFENIWVGTTNGLSLFNRSTGTFRTFRNSSRNDKLLASSKINHLAVMDDNTLWLACEMGGISILDLESLALNNPDNIEFASVQVTYDETGLSSPGVHRIFQDSYGNVWIGSLNTGLDFISRSTLPFNMLPYAFANKKRMVNRPVHSMVVLPGDRRSVWVGSENEIALFVDENFVRSVNLSRYVSRPYAQVFSMGGDENEMLLGLDDGTLLLYNPKSGRISKVDAGNLQLPVINGIVRCDDGTYCLAGSSGLFTYCNGKVHECNYINEKMQHVTLTDLTFDKDKNMWISTYGAGVFVIGPDKEIKAHFELAEGLSHNVVNNIYTDSEGRVWAATQDGAVRFDNADGTGLVTVGYEHGLANTNIHSVTEDKQGNLWFVSDVGISRMSSDLTDCRNYDIHDGIMPGRFSNTPVAVTGDGRMYICGFQGVCTFSPSDLDAVEAVSPVSILGYKVLSDYVDGAETPDFNILSGDGIKLPYDKNSFSISFSVPDYSQYNMVEYAYKMVGYDDRWINVGGNHTVVFRNIPPGDYRFMVKARLRHQEWDEPNVASIEMQVTPPLWLTWYAKLFYGLIAAAVIYMIAHFYTRHVVMKNSVEAARMKSQNEQELINERLRFYTNITHELRTPLTLIIGPLEDMIEDKKLPAVYKKRVKLIYSSAVRLLNLVNEILEFRKTETQNRKLAVERGSLAGVVKEIGLRYKELNHNPDVKYVIDVPDKTGNDMYFDSEVVTTILNNLLSNAVKYTPKGHISLSLREEMEDGVTYADIIVSDSGHGISVEALPHIFTRYYQAEGKHQVPGTGIGLALAKSLAELHGGELTVQSVLGEGATFRFRIRKDNPYPDALRKEPKPVEPEADEEQAEETAGKVCTDKRPLVLIVEDNDEVRQYMEDTFSEYYRIATAHDGKDGIAKARTLIPDIIISDIMMPEIDGLEMCRIVKEDMLTCHIPVILLTAKDSTKDKEEGYDKGADSYLTKPFSAKLLLRRVENLLESRRRLAGRVKETVPDIAGDSPVVKTRDGLKLSRLDQQFLERIETIIEEHVNNPDLDVAFLTEQLNMSNSTLYRKIKAVVGMSANELIRKIRLRHSVRLMMEDGMNVSDAAYASGFNTVDYFRACFKDEYGTTPSDYIKKHKI</sequence>
<evidence type="ECO:0000313" key="14">
    <source>
        <dbReference type="Proteomes" id="UP001565200"/>
    </source>
</evidence>
<feature type="chain" id="PRO_5046475810" description="histidine kinase" evidence="9">
    <location>
        <begin position="27"/>
        <end position="1358"/>
    </location>
</feature>
<dbReference type="InterPro" id="IPR003661">
    <property type="entry name" value="HisK_dim/P_dom"/>
</dbReference>
<dbReference type="PROSITE" id="PS00041">
    <property type="entry name" value="HTH_ARAC_FAMILY_1"/>
    <property type="match status" value="1"/>
</dbReference>
<dbReference type="Pfam" id="PF12833">
    <property type="entry name" value="HTH_18"/>
    <property type="match status" value="1"/>
</dbReference>
<dbReference type="RefSeq" id="WP_369863277.1">
    <property type="nucleotide sequence ID" value="NZ_JBCLPP010000010.1"/>
</dbReference>
<feature type="signal peptide" evidence="9">
    <location>
        <begin position="1"/>
        <end position="26"/>
    </location>
</feature>
<dbReference type="InterPro" id="IPR011006">
    <property type="entry name" value="CheY-like_superfamily"/>
</dbReference>
<dbReference type="SMART" id="SM00388">
    <property type="entry name" value="HisKA"/>
    <property type="match status" value="1"/>
</dbReference>
<dbReference type="Pfam" id="PF00072">
    <property type="entry name" value="Response_reg"/>
    <property type="match status" value="1"/>
</dbReference>
<evidence type="ECO:0000256" key="9">
    <source>
        <dbReference type="SAM" id="SignalP"/>
    </source>
</evidence>
<protein>
    <recommendedName>
        <fullName evidence="2">histidine kinase</fullName>
        <ecNumber evidence="2">2.7.13.3</ecNumber>
    </recommendedName>
</protein>
<feature type="domain" description="Histidine kinase" evidence="11">
    <location>
        <begin position="845"/>
        <end position="1064"/>
    </location>
</feature>
<dbReference type="InterPro" id="IPR003594">
    <property type="entry name" value="HATPase_dom"/>
</dbReference>
<dbReference type="InterPro" id="IPR036890">
    <property type="entry name" value="HATPase_C_sf"/>
</dbReference>
<dbReference type="PANTHER" id="PTHR43547">
    <property type="entry name" value="TWO-COMPONENT HISTIDINE KINASE"/>
    <property type="match status" value="1"/>
</dbReference>
<evidence type="ECO:0000256" key="8">
    <source>
        <dbReference type="SAM" id="MobiDB-lite"/>
    </source>
</evidence>
<keyword evidence="9" id="KW-0732">Signal</keyword>
<feature type="domain" description="HTH araC/xylS-type" evidence="10">
    <location>
        <begin position="1256"/>
        <end position="1355"/>
    </location>
</feature>
<evidence type="ECO:0000259" key="12">
    <source>
        <dbReference type="PROSITE" id="PS50110"/>
    </source>
</evidence>
<evidence type="ECO:0000256" key="1">
    <source>
        <dbReference type="ARBA" id="ARBA00000085"/>
    </source>
</evidence>
<comment type="caution">
    <text evidence="13">The sequence shown here is derived from an EMBL/GenBank/DDBJ whole genome shotgun (WGS) entry which is preliminary data.</text>
</comment>
<feature type="region of interest" description="Disordered" evidence="8">
    <location>
        <begin position="1067"/>
        <end position="1091"/>
    </location>
</feature>
<dbReference type="Gene3D" id="1.10.287.130">
    <property type="match status" value="1"/>
</dbReference>
<dbReference type="InterPro" id="IPR011123">
    <property type="entry name" value="Y_Y_Y"/>
</dbReference>
<dbReference type="Gene3D" id="2.130.10.10">
    <property type="entry name" value="YVTN repeat-like/Quinoprotein amine dehydrogenase"/>
    <property type="match status" value="2"/>
</dbReference>
<dbReference type="PROSITE" id="PS50110">
    <property type="entry name" value="RESPONSE_REGULATORY"/>
    <property type="match status" value="1"/>
</dbReference>
<evidence type="ECO:0000256" key="5">
    <source>
        <dbReference type="ARBA" id="ARBA00023125"/>
    </source>
</evidence>
<dbReference type="Pfam" id="PF00512">
    <property type="entry name" value="HisKA"/>
    <property type="match status" value="1"/>
</dbReference>
<dbReference type="EMBL" id="JBCLPP010000010">
    <property type="protein sequence ID" value="MEY8244923.1"/>
    <property type="molecule type" value="Genomic_DNA"/>
</dbReference>
<dbReference type="Gene3D" id="1.10.10.60">
    <property type="entry name" value="Homeodomain-like"/>
    <property type="match status" value="1"/>
</dbReference>
<dbReference type="SMART" id="SM00342">
    <property type="entry name" value="HTH_ARAC"/>
    <property type="match status" value="1"/>
</dbReference>